<keyword evidence="8 13" id="KW-0812">Transmembrane</keyword>
<keyword evidence="11 13" id="KW-0472">Membrane</keyword>
<evidence type="ECO:0000256" key="10">
    <source>
        <dbReference type="ARBA" id="ARBA00023065"/>
    </source>
</evidence>
<evidence type="ECO:0000256" key="1">
    <source>
        <dbReference type="ARBA" id="ARBA00003408"/>
    </source>
</evidence>
<feature type="transmembrane region" description="Helical" evidence="13">
    <location>
        <begin position="173"/>
        <end position="191"/>
    </location>
</feature>
<keyword evidence="15" id="KW-1185">Reference proteome</keyword>
<feature type="transmembrane region" description="Helical" evidence="13">
    <location>
        <begin position="203"/>
        <end position="223"/>
    </location>
</feature>
<dbReference type="GO" id="GO:0006811">
    <property type="term" value="P:monoatomic ion transport"/>
    <property type="evidence" value="ECO:0007669"/>
    <property type="project" value="UniProtKB-KW"/>
</dbReference>
<feature type="transmembrane region" description="Helical" evidence="13">
    <location>
        <begin position="138"/>
        <end position="161"/>
    </location>
</feature>
<evidence type="ECO:0000256" key="3">
    <source>
        <dbReference type="ARBA" id="ARBA00010199"/>
    </source>
</evidence>
<dbReference type="EMBL" id="FQZV01000066">
    <property type="protein sequence ID" value="SHK04207.1"/>
    <property type="molecule type" value="Genomic_DNA"/>
</dbReference>
<keyword evidence="7" id="KW-1003">Cell membrane</keyword>
<evidence type="ECO:0000256" key="2">
    <source>
        <dbReference type="ARBA" id="ARBA00004651"/>
    </source>
</evidence>
<dbReference type="Pfam" id="PF01554">
    <property type="entry name" value="MatE"/>
    <property type="match status" value="2"/>
</dbReference>
<evidence type="ECO:0000256" key="12">
    <source>
        <dbReference type="ARBA" id="ARBA00031636"/>
    </source>
</evidence>
<evidence type="ECO:0000256" key="13">
    <source>
        <dbReference type="SAM" id="Phobius"/>
    </source>
</evidence>
<evidence type="ECO:0000256" key="7">
    <source>
        <dbReference type="ARBA" id="ARBA00022475"/>
    </source>
</evidence>
<keyword evidence="5" id="KW-0813">Transport</keyword>
<feature type="transmembrane region" description="Helical" evidence="13">
    <location>
        <begin position="426"/>
        <end position="446"/>
    </location>
</feature>
<evidence type="ECO:0000256" key="4">
    <source>
        <dbReference type="ARBA" id="ARBA00020268"/>
    </source>
</evidence>
<feature type="transmembrane region" description="Helical" evidence="13">
    <location>
        <begin position="66"/>
        <end position="88"/>
    </location>
</feature>
<feature type="transmembrane region" description="Helical" evidence="13">
    <location>
        <begin position="260"/>
        <end position="283"/>
    </location>
</feature>
<gene>
    <name evidence="14" type="ORF">SAMN02745975_03511</name>
</gene>
<evidence type="ECO:0000256" key="11">
    <source>
        <dbReference type="ARBA" id="ARBA00023136"/>
    </source>
</evidence>
<dbReference type="PANTHER" id="PTHR43298">
    <property type="entry name" value="MULTIDRUG RESISTANCE PROTEIN NORM-RELATED"/>
    <property type="match status" value="1"/>
</dbReference>
<organism evidence="14 15">
    <name type="scientific">Geosporobacter subterraneus DSM 17957</name>
    <dbReference type="NCBI Taxonomy" id="1121919"/>
    <lineage>
        <taxon>Bacteria</taxon>
        <taxon>Bacillati</taxon>
        <taxon>Bacillota</taxon>
        <taxon>Clostridia</taxon>
        <taxon>Peptostreptococcales</taxon>
        <taxon>Thermotaleaceae</taxon>
        <taxon>Geosporobacter</taxon>
    </lineage>
</organism>
<proteinExistence type="inferred from homology"/>
<reference evidence="15" key="1">
    <citation type="submission" date="2016-11" db="EMBL/GenBank/DDBJ databases">
        <authorList>
            <person name="Varghese N."/>
            <person name="Submissions S."/>
        </authorList>
    </citation>
    <scope>NUCLEOTIDE SEQUENCE [LARGE SCALE GENOMIC DNA]</scope>
    <source>
        <strain evidence="15">DSM 17957</strain>
    </source>
</reference>
<dbReference type="GO" id="GO:0042910">
    <property type="term" value="F:xenobiotic transmembrane transporter activity"/>
    <property type="evidence" value="ECO:0007669"/>
    <property type="project" value="InterPro"/>
</dbReference>
<evidence type="ECO:0000313" key="15">
    <source>
        <dbReference type="Proteomes" id="UP000184536"/>
    </source>
</evidence>
<evidence type="ECO:0000256" key="5">
    <source>
        <dbReference type="ARBA" id="ARBA00022448"/>
    </source>
</evidence>
<feature type="transmembrane region" description="Helical" evidence="13">
    <location>
        <begin position="327"/>
        <end position="346"/>
    </location>
</feature>
<comment type="subcellular location">
    <subcellularLocation>
        <location evidence="2">Cell membrane</location>
        <topology evidence="2">Multi-pass membrane protein</topology>
    </subcellularLocation>
</comment>
<dbReference type="PANTHER" id="PTHR43298:SF2">
    <property type="entry name" value="FMN_FAD EXPORTER YEEO-RELATED"/>
    <property type="match status" value="1"/>
</dbReference>
<feature type="transmembrane region" description="Helical" evidence="13">
    <location>
        <begin position="366"/>
        <end position="387"/>
    </location>
</feature>
<dbReference type="PIRSF" id="PIRSF006603">
    <property type="entry name" value="DinF"/>
    <property type="match status" value="1"/>
</dbReference>
<name>A0A1M6P8B1_9FIRM</name>
<dbReference type="AlphaFoldDB" id="A0A1M6P8B1"/>
<comment type="function">
    <text evidence="1">Multidrug efflux pump.</text>
</comment>
<feature type="transmembrane region" description="Helical" evidence="13">
    <location>
        <begin position="295"/>
        <end position="315"/>
    </location>
</feature>
<dbReference type="InterPro" id="IPR048279">
    <property type="entry name" value="MdtK-like"/>
</dbReference>
<keyword evidence="10" id="KW-0406">Ion transport</keyword>
<sequence>MGLERAIVDAHMTKKEIRKKIYAMILPISLENILQMLAGFVAMAMIGRISTIAIGAVGLSMRITQIVWAIFKGVTTGATIFVAQSYGAKDSKKLRQVVQQTLLSTILFVIGIQQMIYWKAPLFIRWLGGKGELLERGALYLSTVSWGLPFMAIMLVVTGVLQGMGNGKTPMKIAFIMNTVNVIGNYLLIYGNLGFPALGIRGSALATAFAQFVGAMIGIYILFGKGGVLEGVLGQSFFKLDGKRISEIYRLGAPTAMESIFWQFCTILLTQLILTFGEVALAAHQLGLQAEAISYMPAMGFSIAATAFVGQSLGAKEPTIAKMYLKEIVKGSVVLTSISVAILFFFPQQVMGLLTNQTDVIQLGAVYLMLMASVQIPQNLAGVLYGAMRGAGFTKAPMIVAGTGLWLVRLPLAYLLSIVFHQNIYGIWYAITFDMAFRFFLSYILYKRKNIYGENRKLQPACD</sequence>
<dbReference type="InterPro" id="IPR002528">
    <property type="entry name" value="MATE_fam"/>
</dbReference>
<protein>
    <recommendedName>
        <fullName evidence="4">Probable multidrug resistance protein NorM</fullName>
    </recommendedName>
    <alternativeName>
        <fullName evidence="12">Multidrug-efflux transporter</fullName>
    </alternativeName>
</protein>
<comment type="similarity">
    <text evidence="3">Belongs to the multi antimicrobial extrusion (MATE) (TC 2.A.66.1) family.</text>
</comment>
<evidence type="ECO:0000256" key="9">
    <source>
        <dbReference type="ARBA" id="ARBA00022989"/>
    </source>
</evidence>
<dbReference type="CDD" id="cd13137">
    <property type="entry name" value="MATE_NorM_like"/>
    <property type="match status" value="1"/>
</dbReference>
<dbReference type="NCBIfam" id="TIGR00797">
    <property type="entry name" value="matE"/>
    <property type="match status" value="1"/>
</dbReference>
<evidence type="ECO:0000313" key="14">
    <source>
        <dbReference type="EMBL" id="SHK04207.1"/>
    </source>
</evidence>
<dbReference type="InterPro" id="IPR050222">
    <property type="entry name" value="MATE_MdtK"/>
</dbReference>
<accession>A0A1M6P8B1</accession>
<evidence type="ECO:0000256" key="8">
    <source>
        <dbReference type="ARBA" id="ARBA00022692"/>
    </source>
</evidence>
<dbReference type="Proteomes" id="UP000184536">
    <property type="component" value="Unassembled WGS sequence"/>
</dbReference>
<dbReference type="GO" id="GO:0005886">
    <property type="term" value="C:plasma membrane"/>
    <property type="evidence" value="ECO:0007669"/>
    <property type="project" value="UniProtKB-SubCell"/>
</dbReference>
<keyword evidence="9 13" id="KW-1133">Transmembrane helix</keyword>
<dbReference type="GO" id="GO:0015297">
    <property type="term" value="F:antiporter activity"/>
    <property type="evidence" value="ECO:0007669"/>
    <property type="project" value="UniProtKB-KW"/>
</dbReference>
<feature type="transmembrane region" description="Helical" evidence="13">
    <location>
        <begin position="100"/>
        <end position="118"/>
    </location>
</feature>
<dbReference type="STRING" id="1121919.SAMN02745975_03511"/>
<feature type="transmembrane region" description="Helical" evidence="13">
    <location>
        <begin position="399"/>
        <end position="420"/>
    </location>
</feature>
<keyword evidence="6" id="KW-0050">Antiport</keyword>
<evidence type="ECO:0000256" key="6">
    <source>
        <dbReference type="ARBA" id="ARBA00022449"/>
    </source>
</evidence>
<feature type="transmembrane region" description="Helical" evidence="13">
    <location>
        <begin position="21"/>
        <end position="46"/>
    </location>
</feature>